<feature type="transmembrane region" description="Helical" evidence="1">
    <location>
        <begin position="12"/>
        <end position="34"/>
    </location>
</feature>
<proteinExistence type="predicted"/>
<keyword evidence="1" id="KW-1133">Transmembrane helix</keyword>
<evidence type="ECO:0000313" key="3">
    <source>
        <dbReference type="Proteomes" id="UP000295554"/>
    </source>
</evidence>
<gene>
    <name evidence="2" type="ORF">E2F43_12140</name>
</gene>
<evidence type="ECO:0008006" key="4">
    <source>
        <dbReference type="Google" id="ProtNLM"/>
    </source>
</evidence>
<evidence type="ECO:0000313" key="2">
    <source>
        <dbReference type="EMBL" id="TDG12365.1"/>
    </source>
</evidence>
<name>A0A4R5LPJ6_9GAMM</name>
<sequence>MIHHASPARQRGVITIFISMIMLLLITILVATAFRMSTTNLRAVGNVQSRAEAIAAAEKLIEQKILEDAGLLAFQAALAQDVDIDQDGTNDYAVNVAVPVCVRATLANTLTTSSVTLPGFSAGGAWNTVWEITAVATDVKSGTRVSVVHGVRYLLTDIEKDQVCPA</sequence>
<dbReference type="OrthoDB" id="5954810at2"/>
<accession>A0A4R5LPJ6</accession>
<dbReference type="AlphaFoldDB" id="A0A4R5LPJ6"/>
<dbReference type="Proteomes" id="UP000295554">
    <property type="component" value="Unassembled WGS sequence"/>
</dbReference>
<reference evidence="2 3" key="1">
    <citation type="submission" date="2019-03" db="EMBL/GenBank/DDBJ databases">
        <title>Seongchinamella monodicae gen. nov., sp. nov., a novel member of the Gammaproteobacteria isolated from a tidal mudflat of beach.</title>
        <authorList>
            <person name="Yang H.G."/>
            <person name="Kang J.W."/>
            <person name="Lee S.D."/>
        </authorList>
    </citation>
    <scope>NUCLEOTIDE SEQUENCE [LARGE SCALE GENOMIC DNA]</scope>
    <source>
        <strain evidence="2 3">GH4-78</strain>
    </source>
</reference>
<dbReference type="EMBL" id="SMSE01000003">
    <property type="protein sequence ID" value="TDG12365.1"/>
    <property type="molecule type" value="Genomic_DNA"/>
</dbReference>
<keyword evidence="1" id="KW-0812">Transmembrane</keyword>
<organism evidence="2 3">
    <name type="scientific">Seongchinamella unica</name>
    <dbReference type="NCBI Taxonomy" id="2547392"/>
    <lineage>
        <taxon>Bacteria</taxon>
        <taxon>Pseudomonadati</taxon>
        <taxon>Pseudomonadota</taxon>
        <taxon>Gammaproteobacteria</taxon>
        <taxon>Cellvibrionales</taxon>
        <taxon>Halieaceae</taxon>
        <taxon>Seongchinamella</taxon>
    </lineage>
</organism>
<comment type="caution">
    <text evidence="2">The sequence shown here is derived from an EMBL/GenBank/DDBJ whole genome shotgun (WGS) entry which is preliminary data.</text>
</comment>
<evidence type="ECO:0000256" key="1">
    <source>
        <dbReference type="SAM" id="Phobius"/>
    </source>
</evidence>
<protein>
    <recommendedName>
        <fullName evidence="4">Type 4 fimbrial biogenesis protein PilX N-terminal domain-containing protein</fullName>
    </recommendedName>
</protein>
<keyword evidence="3" id="KW-1185">Reference proteome</keyword>
<keyword evidence="1" id="KW-0472">Membrane</keyword>